<dbReference type="EMBL" id="UYJE01001610">
    <property type="protein sequence ID" value="VDI03586.1"/>
    <property type="molecule type" value="Genomic_DNA"/>
</dbReference>
<keyword evidence="6" id="KW-1185">Reference proteome</keyword>
<keyword evidence="1" id="KW-0813">Transport</keyword>
<dbReference type="PRINTS" id="PR00906">
    <property type="entry name" value="SECA"/>
</dbReference>
<keyword evidence="3" id="KW-1133">Transmembrane helix</keyword>
<dbReference type="InterPro" id="IPR000185">
    <property type="entry name" value="SecA"/>
</dbReference>
<dbReference type="PANTHER" id="PTHR30612">
    <property type="entry name" value="SECA INNER MEMBRANE COMPONENT OF SEC PROTEIN SECRETION SYSTEM"/>
    <property type="match status" value="1"/>
</dbReference>
<dbReference type="SMART" id="SM00957">
    <property type="entry name" value="SecA_DEAD"/>
    <property type="match status" value="1"/>
</dbReference>
<feature type="transmembrane region" description="Helical" evidence="3">
    <location>
        <begin position="1653"/>
        <end position="1670"/>
    </location>
</feature>
<dbReference type="GO" id="GO:0017038">
    <property type="term" value="P:protein import"/>
    <property type="evidence" value="ECO:0007669"/>
    <property type="project" value="InterPro"/>
</dbReference>
<dbReference type="GO" id="GO:0006605">
    <property type="term" value="P:protein targeting"/>
    <property type="evidence" value="ECO:0007669"/>
    <property type="project" value="InterPro"/>
</dbReference>
<dbReference type="InterPro" id="IPR027417">
    <property type="entry name" value="P-loop_NTPase"/>
</dbReference>
<dbReference type="Proteomes" id="UP000596742">
    <property type="component" value="Unassembled WGS sequence"/>
</dbReference>
<dbReference type="GO" id="GO:0016020">
    <property type="term" value="C:membrane"/>
    <property type="evidence" value="ECO:0007669"/>
    <property type="project" value="InterPro"/>
</dbReference>
<comment type="caution">
    <text evidence="5">The sequence shown here is derived from an EMBL/GenBank/DDBJ whole genome shotgun (WGS) entry which is preliminary data.</text>
</comment>
<dbReference type="Gene3D" id="3.90.1440.10">
    <property type="entry name" value="SecA, preprotein cross-linking domain"/>
    <property type="match status" value="1"/>
</dbReference>
<sequence>MTNHTIDVMVESLETLNPEVDESLLAVLEKTNIFEWSYQIKWNENINSLQSLPFSWQDESKLLDAAYYSSQIINRNGQKFVNEVYHCVKTYPVEQNIFLSALKRLYTGSLSINIEDLYLVESSEEASRIFGDNFIHHGIRTRDCILSIMKADSNTTLTEDQVRTIESILAQINKRSSKPSTVLTNTTEEDEDKNEYTTRNILSFTQNDIKVWSQVCKQKLKSRRLRFSEIFTEIAAVIERAITLKRGYGLRNTQKISIISFLFDLDASHKGILQQMSTGEGKTIVIVVLSILKVLQGEKVDIITSSSVLAKRDSEINKDIFDLFEISVSNNCSEDKHDRQDAYLSFVVYGEIGTFQRDILLTEFYDENIIGGRYRENVIVDEVDSMLLDRGETVLYLSHEIAGIDAIEFVYTYIWSLVNSKEMIGTDDDRKSVRQCMLDAMYGMISMTDISKCFPPENTINVHEIWNKLKKENIIDSEGRLLTRSYARFNQLGNNGTTNDGVTAGHVISMLKDTVRKGILVEIPKFLESFINRHLDTWIRNAFNAKYMEEGKHFIIDIDRTENDRGKDVNIVIMDIDTGTEQYHMQWNSGLHQFLQLKYKCAISSESLKAVFMSNISFFRLYNNLFGLTGTLGSQKERDLLKDMYNVSYITIPTFQEPKFVEHDTYLCDSTDKWVKLITETAVSLSKYRPKKNLSENRVNAHVYKNSYCELSILKNETELESGCIILATNLAGRGTDIRISEDISVLGGLHVILTYLPSNLRIEEQAFGRAARKGQHGSGQLIICECMEGQHKTNEILTISRMKIQRDTSENERISKIQQRYETFIRAEERLFRKFQTFYDKLKQTLITKQTEPEFQKVILQALLDRWAFWLDSVETSLEISGNFSSIKDNLIEFLQEIDVSWVNHDSSKMTMMLHSPSQLVKAGKAKTSSQEYNNAQTFFDKVIDCDPSFSESALYYKVHCLLKRGDFTCDDFKIVRNIFGICKYLIEQRIEKLRNAVQIVNVISSQYTNKREIFTVSDGYVQQKENAIQIYYQIIDSIDSMNGYAIEPTMFVDATCGHLNANMIFRDLDTMGILSPHKVRVFPPEKNTWQFVTESYELYSKEIYSKLNQLKDKTRVTADDFQDILPSREELWIFLIDQGVLKDTKDYILLHDRDFQRSRHIIPMQIIDILKSLECKSVVSEIDIKKHIFLYSDQKDKILAGAASLIRIDTFKDDLGFGQIFEVLKREKVVSTCSFALLAPESEGKMLHSRLPKFDHVGCNTFVVMGVSSNTSKVIFDQLVANEVLSIDGRLLTLELGSIWLSSFSNYTTEVRNIVAKYSKYRICTFHLLKELELPIDLFSRPHDILFGDLLEAGVVTPFKVKGNISEKEMTKQLKFLYGHECDKKKSELIEIVSSRIESGKCRNFTRSETKVLYDEGIYLDEGLILGEYFKRFFSELPKILSSEIYDLCHGEFFTASEIERDLIDKMICVRSDSKDLKYLTVVIKNDSLKKTSLKQELRGVENEIKCFISSRLQNYQNTSGFVAKLESWREGLAKFDNVDTELRSLADSCTEEQLIGLYDEILSMTNNGFGDLLVIKERKWTFKSVFKMFCILAIGLIQIGLALAIEFYSVGTGTFVANALLSEGVGDIMFAVECMISGHCTMQSYLHHKALSVAITVASAGIGAFAARGSKFSRFGNKIGGQFLQNQSGSALLKQGVAKRLLAKAAAKRIGKKLVEVASMKLVDKGVDFVIEKTLRASLVQFCGEITKSTPKVALKTIEILTESLSTLVRKVGKQNAEQIVEKFINKCLPLQQSDVSMILSKFGQIANAFGNGLGEAMEKLGHSGDSRMETLSKIAKIVNVIGKGIKIVNAVQEVGTLRSSILEKFNNEIVAKLQFEDGDVEVKDCESWASAQVDNVIKKVNTEVTKYLEMQLEDIVVKPLLQKVGYKITRQITKSISKLYRYGKTCLHQSDFNRLKAGHESELQQAPTETKDEIKLQYTKKLLKLLKNTRDPNLFADIVKEGIPLGIHSVQAVSEITGAVINIETIGGDAITMPQKFTPCGKYCGEQGCITLQFHVNPETGIGHFISPKSMDGESRHYDCLLEAVTQETGMPLQRDHIAETIRTHPEIRRNIKQGIHEHFIIKGGSGGVVQDRKKNPTSMEIIEQGRLLLISKQTKEDKILMELEKRGLPTTRQNKNQIWEEMKNENENGEIEISRQIKKSEYFFKSQRDKSKLSNNSEKATGNDELFETRLLVSEIAQSCVKNSPKYVEPTEIQFGDKSEDVDYLKAYYHCRFDTRYVVFIREGKLQGHAGALFSRSKDAVLESNEEGVKIKTSNVGGLTSGSKDFHKQRTDKVWECKENHLFSILNGIQKHVEMLPTKKQLENMDLSNCYSPMGYHLDVDDHRDKFIIGLEREKYKLCIAAEHLIHSNRNAYKTQSFQQFERSLVI</sequence>
<dbReference type="GO" id="GO:0005524">
    <property type="term" value="F:ATP binding"/>
    <property type="evidence" value="ECO:0007669"/>
    <property type="project" value="InterPro"/>
</dbReference>
<dbReference type="SUPFAM" id="SSF52540">
    <property type="entry name" value="P-loop containing nucleoside triphosphate hydrolases"/>
    <property type="match status" value="2"/>
</dbReference>
<reference evidence="5" key="1">
    <citation type="submission" date="2018-11" db="EMBL/GenBank/DDBJ databases">
        <authorList>
            <person name="Alioto T."/>
            <person name="Alioto T."/>
        </authorList>
    </citation>
    <scope>NUCLEOTIDE SEQUENCE</scope>
</reference>
<proteinExistence type="predicted"/>
<evidence type="ECO:0000256" key="1">
    <source>
        <dbReference type="ARBA" id="ARBA00022927"/>
    </source>
</evidence>
<feature type="domain" description="SecA family profile" evidence="4">
    <location>
        <begin position="169"/>
        <end position="816"/>
    </location>
</feature>
<accession>A0A8B6CDP5</accession>
<evidence type="ECO:0000313" key="6">
    <source>
        <dbReference type="Proteomes" id="UP000596742"/>
    </source>
</evidence>
<dbReference type="OrthoDB" id="10067052at2759"/>
<evidence type="ECO:0000256" key="2">
    <source>
        <dbReference type="ARBA" id="ARBA00023010"/>
    </source>
</evidence>
<dbReference type="InterPro" id="IPR011115">
    <property type="entry name" value="SecA_DEAD"/>
</dbReference>
<keyword evidence="2" id="KW-0811">Translocation</keyword>
<name>A0A8B6CDP5_MYTGA</name>
<keyword evidence="1" id="KW-0653">Protein transport</keyword>
<evidence type="ECO:0000313" key="5">
    <source>
        <dbReference type="EMBL" id="VDI03586.1"/>
    </source>
</evidence>
<keyword evidence="3" id="KW-0472">Membrane</keyword>
<feature type="transmembrane region" description="Helical" evidence="3">
    <location>
        <begin position="1588"/>
        <end position="1608"/>
    </location>
</feature>
<keyword evidence="3" id="KW-0812">Transmembrane</keyword>
<dbReference type="GO" id="GO:0006886">
    <property type="term" value="P:intracellular protein transport"/>
    <property type="evidence" value="ECO:0007669"/>
    <property type="project" value="InterPro"/>
</dbReference>
<dbReference type="Gene3D" id="3.40.50.300">
    <property type="entry name" value="P-loop containing nucleotide triphosphate hydrolases"/>
    <property type="match status" value="2"/>
</dbReference>
<gene>
    <name evidence="5" type="ORF">MGAL_10B038904</name>
</gene>
<dbReference type="PROSITE" id="PS51196">
    <property type="entry name" value="SECA_MOTOR_DEAD"/>
    <property type="match status" value="1"/>
</dbReference>
<dbReference type="Pfam" id="PF07517">
    <property type="entry name" value="SecA_DEAD"/>
    <property type="match status" value="1"/>
</dbReference>
<dbReference type="InterPro" id="IPR014018">
    <property type="entry name" value="SecA_motor_DEAD"/>
</dbReference>
<dbReference type="PANTHER" id="PTHR30612:SF0">
    <property type="entry name" value="CHLOROPLAST PROTEIN-TRANSPORTING ATPASE"/>
    <property type="match status" value="1"/>
</dbReference>
<organism evidence="5 6">
    <name type="scientific">Mytilus galloprovincialis</name>
    <name type="common">Mediterranean mussel</name>
    <dbReference type="NCBI Taxonomy" id="29158"/>
    <lineage>
        <taxon>Eukaryota</taxon>
        <taxon>Metazoa</taxon>
        <taxon>Spiralia</taxon>
        <taxon>Lophotrochozoa</taxon>
        <taxon>Mollusca</taxon>
        <taxon>Bivalvia</taxon>
        <taxon>Autobranchia</taxon>
        <taxon>Pteriomorphia</taxon>
        <taxon>Mytilida</taxon>
        <taxon>Mytiloidea</taxon>
        <taxon>Mytilidae</taxon>
        <taxon>Mytilinae</taxon>
        <taxon>Mytilus</taxon>
    </lineage>
</organism>
<protein>
    <submittedName>
        <fullName evidence="5">Preprotein translocase subunit SecA</fullName>
    </submittedName>
</protein>
<evidence type="ECO:0000256" key="3">
    <source>
        <dbReference type="SAM" id="Phobius"/>
    </source>
</evidence>
<evidence type="ECO:0000259" key="4">
    <source>
        <dbReference type="PROSITE" id="PS51196"/>
    </source>
</evidence>